<name>A0A0F8ZAM2_9ZZZZ</name>
<evidence type="ECO:0008006" key="3">
    <source>
        <dbReference type="Google" id="ProtNLM"/>
    </source>
</evidence>
<comment type="caution">
    <text evidence="2">The sequence shown here is derived from an EMBL/GenBank/DDBJ whole genome shotgun (WGS) entry which is preliminary data.</text>
</comment>
<dbReference type="PANTHER" id="PTHR30548">
    <property type="entry name" value="2-HYDROXYGLUTARYL-COA DEHYDRATASE, D-COMPONENT-RELATED"/>
    <property type="match status" value="1"/>
</dbReference>
<feature type="non-terminal residue" evidence="2">
    <location>
        <position position="1"/>
    </location>
</feature>
<evidence type="ECO:0000256" key="1">
    <source>
        <dbReference type="ARBA" id="ARBA00005806"/>
    </source>
</evidence>
<evidence type="ECO:0000313" key="2">
    <source>
        <dbReference type="EMBL" id="KKK63509.1"/>
    </source>
</evidence>
<proteinExistence type="inferred from homology"/>
<reference evidence="2" key="1">
    <citation type="journal article" date="2015" name="Nature">
        <title>Complex archaea that bridge the gap between prokaryotes and eukaryotes.</title>
        <authorList>
            <person name="Spang A."/>
            <person name="Saw J.H."/>
            <person name="Jorgensen S.L."/>
            <person name="Zaremba-Niedzwiedzka K."/>
            <person name="Martijn J."/>
            <person name="Lind A.E."/>
            <person name="van Eijk R."/>
            <person name="Schleper C."/>
            <person name="Guy L."/>
            <person name="Ettema T.J."/>
        </authorList>
    </citation>
    <scope>NUCLEOTIDE SEQUENCE</scope>
</reference>
<dbReference type="Pfam" id="PF06050">
    <property type="entry name" value="HGD-D"/>
    <property type="match status" value="1"/>
</dbReference>
<gene>
    <name evidence="2" type="ORF">LCGC14_2993570</name>
</gene>
<dbReference type="Gene3D" id="3.40.50.11900">
    <property type="match status" value="1"/>
</dbReference>
<sequence length="131" mass="15415">VVMFDTWIGSNYYSQTLDKDLLESNTDPIDLLVRRFKENVYGDHSIPNFLENRVSHIEKIYQNHRSKFKKPIGVINHIIKFCDHMSIMSTAFKNQLQEKDIPVLNLERDYSRSARAALETRVHAFLEMLTN</sequence>
<comment type="similarity">
    <text evidence="1">Belongs to the FldB/FldC dehydratase alpha/beta subunit family.</text>
</comment>
<protein>
    <recommendedName>
        <fullName evidence="3">2-hydroxyglutaryl-CoA dehydratase D-component</fullName>
    </recommendedName>
</protein>
<dbReference type="AlphaFoldDB" id="A0A0F8ZAM2"/>
<dbReference type="EMBL" id="LAZR01061477">
    <property type="protein sequence ID" value="KKK63509.1"/>
    <property type="molecule type" value="Genomic_DNA"/>
</dbReference>
<accession>A0A0F8ZAM2</accession>
<dbReference type="InterPro" id="IPR010327">
    <property type="entry name" value="FldB/FldC_alpha/beta"/>
</dbReference>
<dbReference type="PANTHER" id="PTHR30548:SF3">
    <property type="entry name" value="2-HYDROXYACYL-COA DEHYDRATASE"/>
    <property type="match status" value="1"/>
</dbReference>
<organism evidence="2">
    <name type="scientific">marine sediment metagenome</name>
    <dbReference type="NCBI Taxonomy" id="412755"/>
    <lineage>
        <taxon>unclassified sequences</taxon>
        <taxon>metagenomes</taxon>
        <taxon>ecological metagenomes</taxon>
    </lineage>
</organism>